<feature type="binding site" evidence="7">
    <location>
        <position position="125"/>
    </location>
    <ligand>
        <name>[2Fe-2S] cluster</name>
        <dbReference type="ChEBI" id="CHEBI:190135"/>
    </ligand>
</feature>
<dbReference type="PIRSF" id="PIRSF000216">
    <property type="entry name" value="NADH_DH_24kDa"/>
    <property type="match status" value="1"/>
</dbReference>
<reference evidence="8 9" key="1">
    <citation type="submission" date="2018-03" db="EMBL/GenBank/DDBJ databases">
        <title>Genomic Encyclopedia of Type Strains, Phase III (KMG-III): the genomes of soil and plant-associated and newly described type strains.</title>
        <authorList>
            <person name="Whitman W."/>
        </authorList>
    </citation>
    <scope>NUCLEOTIDE SEQUENCE [LARGE SCALE GENOMIC DNA]</scope>
    <source>
        <strain evidence="8 9">CGMCC 4.7125</strain>
    </source>
</reference>
<feature type="binding site" evidence="7">
    <location>
        <position position="89"/>
    </location>
    <ligand>
        <name>[2Fe-2S] cluster</name>
        <dbReference type="ChEBI" id="CHEBI:190135"/>
    </ligand>
</feature>
<dbReference type="OrthoDB" id="9807941at2"/>
<feature type="binding site" evidence="7">
    <location>
        <position position="129"/>
    </location>
    <ligand>
        <name>[2Fe-2S] cluster</name>
        <dbReference type="ChEBI" id="CHEBI:190135"/>
    </ligand>
</feature>
<dbReference type="Pfam" id="PF01257">
    <property type="entry name" value="2Fe-2S_thioredx"/>
    <property type="match status" value="1"/>
</dbReference>
<dbReference type="GO" id="GO:0051537">
    <property type="term" value="F:2 iron, 2 sulfur cluster binding"/>
    <property type="evidence" value="ECO:0007669"/>
    <property type="project" value="UniProtKB-KW"/>
</dbReference>
<dbReference type="PANTHER" id="PTHR43342">
    <property type="entry name" value="NADH-QUINONE OXIDOREDUCTASE, E SUBUNIT"/>
    <property type="match status" value="1"/>
</dbReference>
<name>A0A2T0LN54_9PSEU</name>
<dbReference type="GO" id="GO:0046872">
    <property type="term" value="F:metal ion binding"/>
    <property type="evidence" value="ECO:0007669"/>
    <property type="project" value="UniProtKB-KW"/>
</dbReference>
<evidence type="ECO:0000256" key="6">
    <source>
        <dbReference type="ARBA" id="ARBA00034078"/>
    </source>
</evidence>
<dbReference type="InterPro" id="IPR042128">
    <property type="entry name" value="NuoE_dom"/>
</dbReference>
<dbReference type="GO" id="GO:0016491">
    <property type="term" value="F:oxidoreductase activity"/>
    <property type="evidence" value="ECO:0007669"/>
    <property type="project" value="InterPro"/>
</dbReference>
<comment type="cofactor">
    <cofactor evidence="7">
        <name>[2Fe-2S] cluster</name>
        <dbReference type="ChEBI" id="CHEBI:190135"/>
    </cofactor>
    <text evidence="7">Binds 1 [2Fe-2S] cluster.</text>
</comment>
<dbReference type="Gene3D" id="1.10.10.1590">
    <property type="entry name" value="NADH-quinone oxidoreductase subunit E"/>
    <property type="match status" value="1"/>
</dbReference>
<evidence type="ECO:0000256" key="7">
    <source>
        <dbReference type="PIRSR" id="PIRSR000216-1"/>
    </source>
</evidence>
<comment type="similarity">
    <text evidence="1">Belongs to the complex I 24 kDa subunit family.</text>
</comment>
<dbReference type="AlphaFoldDB" id="A0A2T0LN54"/>
<dbReference type="RefSeq" id="WP_106181281.1">
    <property type="nucleotide sequence ID" value="NZ_PVNH01000011.1"/>
</dbReference>
<dbReference type="Gene3D" id="3.40.30.10">
    <property type="entry name" value="Glutaredoxin"/>
    <property type="match status" value="1"/>
</dbReference>
<dbReference type="InterPro" id="IPR028431">
    <property type="entry name" value="NADP_DH_HndA-like"/>
</dbReference>
<proteinExistence type="inferred from homology"/>
<evidence type="ECO:0000256" key="3">
    <source>
        <dbReference type="ARBA" id="ARBA00022723"/>
    </source>
</evidence>
<dbReference type="InterPro" id="IPR041921">
    <property type="entry name" value="NuoE_N"/>
</dbReference>
<keyword evidence="5 7" id="KW-0411">Iron-sulfur</keyword>
<keyword evidence="3 7" id="KW-0479">Metal-binding</keyword>
<comment type="caution">
    <text evidence="8">The sequence shown here is derived from an EMBL/GenBank/DDBJ whole genome shotgun (WGS) entry which is preliminary data.</text>
</comment>
<accession>A0A2T0LN54</accession>
<comment type="cofactor">
    <cofactor evidence="6">
        <name>[2Fe-2S] cluster</name>
        <dbReference type="ChEBI" id="CHEBI:190135"/>
    </cofactor>
</comment>
<dbReference type="InterPro" id="IPR036249">
    <property type="entry name" value="Thioredoxin-like_sf"/>
</dbReference>
<evidence type="ECO:0000313" key="9">
    <source>
        <dbReference type="Proteomes" id="UP000238362"/>
    </source>
</evidence>
<feature type="binding site" evidence="7">
    <location>
        <position position="84"/>
    </location>
    <ligand>
        <name>[2Fe-2S] cluster</name>
        <dbReference type="ChEBI" id="CHEBI:190135"/>
    </ligand>
</feature>
<evidence type="ECO:0000256" key="4">
    <source>
        <dbReference type="ARBA" id="ARBA00023004"/>
    </source>
</evidence>
<sequence>MTIDSAGASVADRVRAVVAAHRDDRGALLPILHDIQAEFGYIDQAVVPVLAEELNMSRADVHGVITFYSDFRSEPAGAATVRLCRAEACQSVGAERLVADAEQVFGVKLGQTTPDRSVTLQQVFCLGNCALGPAAEINGRPFGRVDRSRLIEILASRETGGAP</sequence>
<dbReference type="Proteomes" id="UP000238362">
    <property type="component" value="Unassembled WGS sequence"/>
</dbReference>
<evidence type="ECO:0000256" key="5">
    <source>
        <dbReference type="ARBA" id="ARBA00023014"/>
    </source>
</evidence>
<keyword evidence="4 7" id="KW-0408">Iron</keyword>
<protein>
    <submittedName>
        <fullName evidence="8">Formate dehydrogenase gamma subunit</fullName>
    </submittedName>
</protein>
<dbReference type="CDD" id="cd03064">
    <property type="entry name" value="TRX_Fd_NuoE"/>
    <property type="match status" value="1"/>
</dbReference>
<dbReference type="EMBL" id="PVNH01000011">
    <property type="protein sequence ID" value="PRX44616.1"/>
    <property type="molecule type" value="Genomic_DNA"/>
</dbReference>
<evidence type="ECO:0000256" key="2">
    <source>
        <dbReference type="ARBA" id="ARBA00022714"/>
    </source>
</evidence>
<organism evidence="8 9">
    <name type="scientific">Prauserella shujinwangii</name>
    <dbReference type="NCBI Taxonomy" id="1453103"/>
    <lineage>
        <taxon>Bacteria</taxon>
        <taxon>Bacillati</taxon>
        <taxon>Actinomycetota</taxon>
        <taxon>Actinomycetes</taxon>
        <taxon>Pseudonocardiales</taxon>
        <taxon>Pseudonocardiaceae</taxon>
        <taxon>Prauserella</taxon>
    </lineage>
</organism>
<dbReference type="PANTHER" id="PTHR43342:SF1">
    <property type="entry name" value="BIFURCATING [FEFE] HYDROGENASE GAMMA SUBUNIT"/>
    <property type="match status" value="1"/>
</dbReference>
<dbReference type="PROSITE" id="PS01099">
    <property type="entry name" value="COMPLEX1_24K"/>
    <property type="match status" value="1"/>
</dbReference>
<keyword evidence="2 7" id="KW-0001">2Fe-2S</keyword>
<keyword evidence="9" id="KW-1185">Reference proteome</keyword>
<dbReference type="InterPro" id="IPR002023">
    <property type="entry name" value="NuoE-like"/>
</dbReference>
<evidence type="ECO:0000313" key="8">
    <source>
        <dbReference type="EMBL" id="PRX44616.1"/>
    </source>
</evidence>
<dbReference type="SUPFAM" id="SSF52833">
    <property type="entry name" value="Thioredoxin-like"/>
    <property type="match status" value="1"/>
</dbReference>
<gene>
    <name evidence="8" type="ORF">B0I33_111128</name>
</gene>
<evidence type="ECO:0000256" key="1">
    <source>
        <dbReference type="ARBA" id="ARBA00010643"/>
    </source>
</evidence>